<dbReference type="CDD" id="cd05374">
    <property type="entry name" value="17beta-HSD-like_SDR_c"/>
    <property type="match status" value="1"/>
</dbReference>
<sequence length="285" mass="29739">MAPSTIDNKVWLITGCSSGFGQQLAIAARKRGDHVIATARKVETLDELKSLGCDILALDVTAVDAVVNDVVAQAHAIYGRFDILVNNAGFAPVGAVEEASTEEIQALFDTNVFGLLRVTRAVLPCLREKKSGVVANIGSMAGIATFPACGIYSASKAAVGLMTQALRLEAAPLGIEVTSVELGPFRTSALSKGHKSIADYDELTSGFKQAVSLGGGMVPAANPVLGAQALVEALTKTGRCVDRSLPSRLPLGVCYDAIHAALTLGLTELDAWKDFTDPEAFPLDA</sequence>
<gene>
    <name evidence="4" type="ORF">Poli38472_007529</name>
</gene>
<evidence type="ECO:0000256" key="3">
    <source>
        <dbReference type="RuleBase" id="RU000363"/>
    </source>
</evidence>
<keyword evidence="2" id="KW-0560">Oxidoreductase</keyword>
<dbReference type="Proteomes" id="UP000794436">
    <property type="component" value="Unassembled WGS sequence"/>
</dbReference>
<dbReference type="PANTHER" id="PTHR43976:SF16">
    <property type="entry name" value="SHORT-CHAIN DEHYDROGENASE_REDUCTASE FAMILY PROTEIN"/>
    <property type="match status" value="1"/>
</dbReference>
<comment type="caution">
    <text evidence="4">The sequence shown here is derived from an EMBL/GenBank/DDBJ whole genome shotgun (WGS) entry which is preliminary data.</text>
</comment>
<evidence type="ECO:0000256" key="2">
    <source>
        <dbReference type="ARBA" id="ARBA00023002"/>
    </source>
</evidence>
<protein>
    <submittedName>
        <fullName evidence="4">Uncharacterized protein</fullName>
    </submittedName>
</protein>
<dbReference type="PRINTS" id="PR00080">
    <property type="entry name" value="SDRFAMILY"/>
</dbReference>
<reference evidence="4" key="1">
    <citation type="submission" date="2019-03" db="EMBL/GenBank/DDBJ databases">
        <title>Long read genome sequence of the mycoparasitic Pythium oligandrum ATCC 38472 isolated from sugarbeet rhizosphere.</title>
        <authorList>
            <person name="Gaulin E."/>
        </authorList>
    </citation>
    <scope>NUCLEOTIDE SEQUENCE</scope>
    <source>
        <strain evidence="4">ATCC 38472_TT</strain>
    </source>
</reference>
<dbReference type="GO" id="GO:0016491">
    <property type="term" value="F:oxidoreductase activity"/>
    <property type="evidence" value="ECO:0007669"/>
    <property type="project" value="UniProtKB-KW"/>
</dbReference>
<dbReference type="InterPro" id="IPR002347">
    <property type="entry name" value="SDR_fam"/>
</dbReference>
<dbReference type="PANTHER" id="PTHR43976">
    <property type="entry name" value="SHORT CHAIN DEHYDROGENASE"/>
    <property type="match status" value="1"/>
</dbReference>
<dbReference type="InterPro" id="IPR036291">
    <property type="entry name" value="NAD(P)-bd_dom_sf"/>
</dbReference>
<dbReference type="PRINTS" id="PR00081">
    <property type="entry name" value="GDHRDH"/>
</dbReference>
<organism evidence="4 5">
    <name type="scientific">Pythium oligandrum</name>
    <name type="common">Mycoparasitic fungus</name>
    <dbReference type="NCBI Taxonomy" id="41045"/>
    <lineage>
        <taxon>Eukaryota</taxon>
        <taxon>Sar</taxon>
        <taxon>Stramenopiles</taxon>
        <taxon>Oomycota</taxon>
        <taxon>Peronosporomycetes</taxon>
        <taxon>Pythiales</taxon>
        <taxon>Pythiaceae</taxon>
        <taxon>Pythium</taxon>
    </lineage>
</organism>
<dbReference type="InterPro" id="IPR020904">
    <property type="entry name" value="Sc_DH/Rdtase_CS"/>
</dbReference>
<accession>A0A8K1CSC5</accession>
<dbReference type="EMBL" id="SPLM01000003">
    <property type="protein sequence ID" value="TMW67857.1"/>
    <property type="molecule type" value="Genomic_DNA"/>
</dbReference>
<dbReference type="InterPro" id="IPR051911">
    <property type="entry name" value="SDR_oxidoreductase"/>
</dbReference>
<dbReference type="Gene3D" id="3.40.50.720">
    <property type="entry name" value="NAD(P)-binding Rossmann-like Domain"/>
    <property type="match status" value="1"/>
</dbReference>
<dbReference type="PROSITE" id="PS00061">
    <property type="entry name" value="ADH_SHORT"/>
    <property type="match status" value="1"/>
</dbReference>
<dbReference type="SUPFAM" id="SSF51735">
    <property type="entry name" value="NAD(P)-binding Rossmann-fold domains"/>
    <property type="match status" value="1"/>
</dbReference>
<name>A0A8K1CSC5_PYTOL</name>
<keyword evidence="5" id="KW-1185">Reference proteome</keyword>
<dbReference type="AlphaFoldDB" id="A0A8K1CSC5"/>
<evidence type="ECO:0000313" key="5">
    <source>
        <dbReference type="Proteomes" id="UP000794436"/>
    </source>
</evidence>
<comment type="similarity">
    <text evidence="1 3">Belongs to the short-chain dehydrogenases/reductases (SDR) family.</text>
</comment>
<proteinExistence type="inferred from homology"/>
<evidence type="ECO:0000313" key="4">
    <source>
        <dbReference type="EMBL" id="TMW67857.1"/>
    </source>
</evidence>
<evidence type="ECO:0000256" key="1">
    <source>
        <dbReference type="ARBA" id="ARBA00006484"/>
    </source>
</evidence>
<dbReference type="Pfam" id="PF00106">
    <property type="entry name" value="adh_short"/>
    <property type="match status" value="1"/>
</dbReference>
<dbReference type="OrthoDB" id="10253736at2759"/>